<name>H8GF98_9PSEU</name>
<sequence length="132" mass="14718">MVAGATVVAVVIGTTVAYLGARRVGRVAARRAADREASGDARSRLSAASASLAQQIIELDRLYESVRRSVRRSEEERRAFERKYRAIVSEYTRLGQSVVRFDSEDQDANWLTGRVEELSERCRRLAATVSAR</sequence>
<keyword evidence="1" id="KW-0175">Coiled coil</keyword>
<accession>H8GF98</accession>
<feature type="coiled-coil region" evidence="1">
    <location>
        <begin position="56"/>
        <end position="90"/>
    </location>
</feature>
<evidence type="ECO:0000313" key="3">
    <source>
        <dbReference type="Proteomes" id="UP000004705"/>
    </source>
</evidence>
<proteinExistence type="predicted"/>
<reference evidence="2 3" key="1">
    <citation type="journal article" date="2012" name="Stand. Genomic Sci.">
        <title>Genome sequence of the soil bacterium Saccharomonospora azurea type strain (NA-128(T)).</title>
        <authorList>
            <person name="Klenk H.P."/>
            <person name="Held B."/>
            <person name="Lucas S."/>
            <person name="Lapidus A."/>
            <person name="Copeland A."/>
            <person name="Hammon N."/>
            <person name="Pitluck S."/>
            <person name="Goodwin L.A."/>
            <person name="Han C."/>
            <person name="Tapia R."/>
            <person name="Brambilla E.M."/>
            <person name="Potter G."/>
            <person name="Land M."/>
            <person name="Ivanova N."/>
            <person name="Rohde M."/>
            <person name="Goker M."/>
            <person name="Detter J.C."/>
            <person name="Kyrpides N.C."/>
            <person name="Woyke T."/>
        </authorList>
    </citation>
    <scope>NUCLEOTIDE SEQUENCE [LARGE SCALE GENOMIC DNA]</scope>
    <source>
        <strain evidence="2 3">NA-128</strain>
    </source>
</reference>
<evidence type="ECO:0000256" key="1">
    <source>
        <dbReference type="SAM" id="Coils"/>
    </source>
</evidence>
<dbReference type="AlphaFoldDB" id="H8GF98"/>
<organism evidence="2 3">
    <name type="scientific">Saccharomonospora azurea NA-128</name>
    <dbReference type="NCBI Taxonomy" id="882081"/>
    <lineage>
        <taxon>Bacteria</taxon>
        <taxon>Bacillati</taxon>
        <taxon>Actinomycetota</taxon>
        <taxon>Actinomycetes</taxon>
        <taxon>Pseudonocardiales</taxon>
        <taxon>Pseudonocardiaceae</taxon>
        <taxon>Saccharomonospora</taxon>
    </lineage>
</organism>
<dbReference type="EMBL" id="CM001466">
    <property type="protein sequence ID" value="EHY88997.1"/>
    <property type="molecule type" value="Genomic_DNA"/>
</dbReference>
<evidence type="ECO:0000313" key="2">
    <source>
        <dbReference type="EMBL" id="EHY88997.1"/>
    </source>
</evidence>
<gene>
    <name evidence="2" type="ORF">SacazDRAFT_02085</name>
</gene>
<keyword evidence="3" id="KW-1185">Reference proteome</keyword>
<dbReference type="Proteomes" id="UP000004705">
    <property type="component" value="Chromosome"/>
</dbReference>
<protein>
    <submittedName>
        <fullName evidence="2">Uncharacterized protein</fullName>
    </submittedName>
</protein>
<dbReference type="HOGENOM" id="CLU_1915596_0_0_11"/>